<dbReference type="Pfam" id="PF07715">
    <property type="entry name" value="Plug"/>
    <property type="match status" value="1"/>
</dbReference>
<dbReference type="InterPro" id="IPR037066">
    <property type="entry name" value="Plug_dom_sf"/>
</dbReference>
<evidence type="ECO:0000256" key="5">
    <source>
        <dbReference type="ARBA" id="ARBA00022729"/>
    </source>
</evidence>
<keyword evidence="7" id="KW-0998">Cell outer membrane</keyword>
<dbReference type="Gene3D" id="2.170.130.10">
    <property type="entry name" value="TonB-dependent receptor, plug domain"/>
    <property type="match status" value="1"/>
</dbReference>
<keyword evidence="4" id="KW-0812">Transmembrane</keyword>
<dbReference type="SUPFAM" id="SSF56935">
    <property type="entry name" value="Porins"/>
    <property type="match status" value="1"/>
</dbReference>
<dbReference type="InterPro" id="IPR036942">
    <property type="entry name" value="Beta-barrel_TonB_sf"/>
</dbReference>
<dbReference type="PANTHER" id="PTHR30069">
    <property type="entry name" value="TONB-DEPENDENT OUTER MEMBRANE RECEPTOR"/>
    <property type="match status" value="1"/>
</dbReference>
<keyword evidence="5" id="KW-0732">Signal</keyword>
<evidence type="ECO:0000256" key="6">
    <source>
        <dbReference type="ARBA" id="ARBA00023136"/>
    </source>
</evidence>
<evidence type="ECO:0000313" key="10">
    <source>
        <dbReference type="Proteomes" id="UP001172082"/>
    </source>
</evidence>
<protein>
    <submittedName>
        <fullName evidence="9">TonB-dependent receptor</fullName>
    </submittedName>
</protein>
<proteinExistence type="predicted"/>
<comment type="caution">
    <text evidence="9">The sequence shown here is derived from an EMBL/GenBank/DDBJ whole genome shotgun (WGS) entry which is preliminary data.</text>
</comment>
<name>A0ABT8KI37_9BACT</name>
<organism evidence="9 10">
    <name type="scientific">Splendidivirga corallicola</name>
    <dbReference type="NCBI Taxonomy" id="3051826"/>
    <lineage>
        <taxon>Bacteria</taxon>
        <taxon>Pseudomonadati</taxon>
        <taxon>Bacteroidota</taxon>
        <taxon>Cytophagia</taxon>
        <taxon>Cytophagales</taxon>
        <taxon>Splendidivirgaceae</taxon>
        <taxon>Splendidivirga</taxon>
    </lineage>
</organism>
<evidence type="ECO:0000256" key="7">
    <source>
        <dbReference type="ARBA" id="ARBA00023237"/>
    </source>
</evidence>
<gene>
    <name evidence="9" type="ORF">QQ008_03395</name>
</gene>
<keyword evidence="3" id="KW-1134">Transmembrane beta strand</keyword>
<dbReference type="EMBL" id="JAUJEA010000001">
    <property type="protein sequence ID" value="MDN5200382.1"/>
    <property type="molecule type" value="Genomic_DNA"/>
</dbReference>
<evidence type="ECO:0000256" key="4">
    <source>
        <dbReference type="ARBA" id="ARBA00022692"/>
    </source>
</evidence>
<keyword evidence="10" id="KW-1185">Reference proteome</keyword>
<keyword evidence="2" id="KW-0813">Transport</keyword>
<dbReference type="InterPro" id="IPR039426">
    <property type="entry name" value="TonB-dep_rcpt-like"/>
</dbReference>
<evidence type="ECO:0000256" key="1">
    <source>
        <dbReference type="ARBA" id="ARBA00004571"/>
    </source>
</evidence>
<evidence type="ECO:0000256" key="2">
    <source>
        <dbReference type="ARBA" id="ARBA00022448"/>
    </source>
</evidence>
<dbReference type="PANTHER" id="PTHR30069:SF29">
    <property type="entry name" value="HEMOGLOBIN AND HEMOGLOBIN-HAPTOGLOBIN-BINDING PROTEIN 1-RELATED"/>
    <property type="match status" value="1"/>
</dbReference>
<dbReference type="Gene3D" id="2.40.170.20">
    <property type="entry name" value="TonB-dependent receptor, beta-barrel domain"/>
    <property type="match status" value="1"/>
</dbReference>
<keyword evidence="9" id="KW-0675">Receptor</keyword>
<evidence type="ECO:0000256" key="3">
    <source>
        <dbReference type="ARBA" id="ARBA00022452"/>
    </source>
</evidence>
<feature type="domain" description="TonB-dependent receptor plug" evidence="8">
    <location>
        <begin position="229"/>
        <end position="307"/>
    </location>
</feature>
<dbReference type="Proteomes" id="UP001172082">
    <property type="component" value="Unassembled WGS sequence"/>
</dbReference>
<evidence type="ECO:0000313" key="9">
    <source>
        <dbReference type="EMBL" id="MDN5200382.1"/>
    </source>
</evidence>
<dbReference type="Gene3D" id="2.60.40.1120">
    <property type="entry name" value="Carboxypeptidase-like, regulatory domain"/>
    <property type="match status" value="1"/>
</dbReference>
<dbReference type="InterPro" id="IPR008969">
    <property type="entry name" value="CarboxyPept-like_regulatory"/>
</dbReference>
<dbReference type="RefSeq" id="WP_346750407.1">
    <property type="nucleotide sequence ID" value="NZ_JAUJEA010000001.1"/>
</dbReference>
<reference evidence="9" key="1">
    <citation type="submission" date="2023-06" db="EMBL/GenBank/DDBJ databases">
        <title>Genomic of Parafulvivirga corallium.</title>
        <authorList>
            <person name="Wang G."/>
        </authorList>
    </citation>
    <scope>NUCLEOTIDE SEQUENCE</scope>
    <source>
        <strain evidence="9">BMA10</strain>
    </source>
</reference>
<dbReference type="InterPro" id="IPR012910">
    <property type="entry name" value="Plug_dom"/>
</dbReference>
<evidence type="ECO:0000259" key="8">
    <source>
        <dbReference type="Pfam" id="PF07715"/>
    </source>
</evidence>
<accession>A0ABT8KI37</accession>
<comment type="subcellular location">
    <subcellularLocation>
        <location evidence="1">Cell outer membrane</location>
        <topology evidence="1">Multi-pass membrane protein</topology>
    </subcellularLocation>
</comment>
<sequence>MTIKRIIILLMCLVASITWLFAQNKDVLDTTIKLKRMNGTILEFLNELDEIGGINFSYDESSIPEKRVRFNKKEWKLKDLLQELFRQTDLEFRNINGQIILKKRKSSKSKVTINGTIKSASDGEHLLGAAIYVKELNIGTVTNAYGFYSLTLPSGDYTLVFSYIGHKKTERNVSLENDLKFDLELETSISELEEVVILDGKEKEHVENTEMSLHSVKINRIKATPMLAGESDVLKSIQYLPGIQSANEGTANFSVRGGSYDQNLILLDEAPVYNPSHSMGLFSTFNVDAIKDIKVYKGAIPVKYGGRLSSVVDIRMKEGNDKKFSINGGVGLIGSRLTVEGPIGEKVSYLVSGRYGYVGYAANQLAKLVEGFIPRAKSLGTDSEIYFYDLNAKVNIKLNENNRVYFSTYTGDDHFFNDIIFEDNTLDWGNLTGTFRWNHIFSPKLFGNLTLIYSNFDYAYIINNDARDFKWSANFKQKGIKLDFDFYTSPKSTLNFGINLTDHDFMPGTIEPRSSNSVIEAFSLDTKKAIEAGTYISHELNFNQKLSLNYGLRLSTFHNIGAGTKYIYDDNLILQSEEVFGKGEIINSFYGFEPRASVRYLLSAEASLKASYNRTYQYLHLVSNSTVGLPTDVWLPVDNNVKPRSADQIALGYFRNLKENEYEVSGEVYYKWINNVIDYKDNADIFLNQNIETQIRTGEGKAYGLELLVEKNKGRLTGWASYTLSKVERHVPGVNNDKTYSPRYDRRHNFSLVTSYQLNDKWQLSANYSFISGSGITVPQGVFNANNRPFNYYSDRNAFKLPSFHQLDLSAKLKGKNTGRWKSEWIFGVTNAYNRKNVFTFYVDHQENARTRVFKMFLFGLMPSITYNFKF</sequence>
<dbReference type="Pfam" id="PF13715">
    <property type="entry name" value="CarbopepD_reg_2"/>
    <property type="match status" value="1"/>
</dbReference>
<keyword evidence="6" id="KW-0472">Membrane</keyword>
<dbReference type="SUPFAM" id="SSF49464">
    <property type="entry name" value="Carboxypeptidase regulatory domain-like"/>
    <property type="match status" value="1"/>
</dbReference>